<comment type="caution">
    <text evidence="1">The sequence shown here is derived from an EMBL/GenBank/DDBJ whole genome shotgun (WGS) entry which is preliminary data.</text>
</comment>
<dbReference type="Proteomes" id="UP000632154">
    <property type="component" value="Unassembled WGS sequence"/>
</dbReference>
<proteinExistence type="predicted"/>
<gene>
    <name evidence="1" type="ORF">GCM10017783_25110</name>
</gene>
<sequence length="162" mass="17043">MTAITPTLATSTPTAPVFVGHEPEGRAVIVSVRAGRSVQLEALSGYGKSALLAELAPGLQTLAVTLRVSRAAPFGTFLADLAGELLAVMDYAAVVFPVQPEGARKAMLSRLWQRCAWVELLPLNRVAAQALAAQKTSTDQTVEWPVTTLTVSGEPFALELGS</sequence>
<name>A0ABQ3KAZ3_9DEIO</name>
<accession>A0ABQ3KAZ3</accession>
<organism evidence="1 2">
    <name type="scientific">Deinococcus piscis</name>
    <dbReference type="NCBI Taxonomy" id="394230"/>
    <lineage>
        <taxon>Bacteria</taxon>
        <taxon>Thermotogati</taxon>
        <taxon>Deinococcota</taxon>
        <taxon>Deinococci</taxon>
        <taxon>Deinococcales</taxon>
        <taxon>Deinococcaceae</taxon>
        <taxon>Deinococcus</taxon>
    </lineage>
</organism>
<protein>
    <submittedName>
        <fullName evidence="1">Uncharacterized protein</fullName>
    </submittedName>
</protein>
<dbReference type="EMBL" id="BNAL01000054">
    <property type="protein sequence ID" value="GHG11771.1"/>
    <property type="molecule type" value="Genomic_DNA"/>
</dbReference>
<evidence type="ECO:0000313" key="2">
    <source>
        <dbReference type="Proteomes" id="UP000632154"/>
    </source>
</evidence>
<keyword evidence="2" id="KW-1185">Reference proteome</keyword>
<reference evidence="2" key="1">
    <citation type="journal article" date="2019" name="Int. J. Syst. Evol. Microbiol.">
        <title>The Global Catalogue of Microorganisms (GCM) 10K type strain sequencing project: providing services to taxonomists for standard genome sequencing and annotation.</title>
        <authorList>
            <consortium name="The Broad Institute Genomics Platform"/>
            <consortium name="The Broad Institute Genome Sequencing Center for Infectious Disease"/>
            <person name="Wu L."/>
            <person name="Ma J."/>
        </authorList>
    </citation>
    <scope>NUCLEOTIDE SEQUENCE [LARGE SCALE GENOMIC DNA]</scope>
    <source>
        <strain evidence="2">CGMCC 1.18439</strain>
    </source>
</reference>
<evidence type="ECO:0000313" key="1">
    <source>
        <dbReference type="EMBL" id="GHG11771.1"/>
    </source>
</evidence>
<dbReference type="RefSeq" id="WP_189644099.1">
    <property type="nucleotide sequence ID" value="NZ_BNAL01000054.1"/>
</dbReference>